<evidence type="ECO:0000259" key="1">
    <source>
        <dbReference type="Pfam" id="PF12937"/>
    </source>
</evidence>
<dbReference type="EMBL" id="KZ110591">
    <property type="protein sequence ID" value="OSX68022.1"/>
    <property type="molecule type" value="Genomic_DNA"/>
</dbReference>
<proteinExistence type="predicted"/>
<dbReference type="SUPFAM" id="SSF52047">
    <property type="entry name" value="RNI-like"/>
    <property type="match status" value="1"/>
</dbReference>
<dbReference type="RefSeq" id="XP_024344816.1">
    <property type="nucleotide sequence ID" value="XM_024483787.1"/>
</dbReference>
<dbReference type="Pfam" id="PF12937">
    <property type="entry name" value="F-box-like"/>
    <property type="match status" value="1"/>
</dbReference>
<dbReference type="OrthoDB" id="2745018at2759"/>
<dbReference type="InterPro" id="IPR001810">
    <property type="entry name" value="F-box_dom"/>
</dbReference>
<evidence type="ECO:0000313" key="2">
    <source>
        <dbReference type="EMBL" id="OSX68022.1"/>
    </source>
</evidence>
<dbReference type="GeneID" id="36328736"/>
<organism evidence="2 3">
    <name type="scientific">Postia placenta MAD-698-R-SB12</name>
    <dbReference type="NCBI Taxonomy" id="670580"/>
    <lineage>
        <taxon>Eukaryota</taxon>
        <taxon>Fungi</taxon>
        <taxon>Dikarya</taxon>
        <taxon>Basidiomycota</taxon>
        <taxon>Agaricomycotina</taxon>
        <taxon>Agaricomycetes</taxon>
        <taxon>Polyporales</taxon>
        <taxon>Adustoporiaceae</taxon>
        <taxon>Rhodonia</taxon>
    </lineage>
</organism>
<accession>A0A1X6NHJ3</accession>
<evidence type="ECO:0000313" key="3">
    <source>
        <dbReference type="Proteomes" id="UP000194127"/>
    </source>
</evidence>
<keyword evidence="3" id="KW-1185">Reference proteome</keyword>
<dbReference type="AlphaFoldDB" id="A0A1X6NHJ3"/>
<sequence>MADIRFTCSEASLLLEKLSNSCREWSISRKGELTCQMLDSHSLADLKCIEDELSHTLSDVRMSINAQRPVNRLPVEILSKIFHQVPPSLTPRVAHGCSLKYYLVWDSFFDFKDTDALLPLTHVCRWWRDVALGTPTLWTTLYDSSHPDAIGEYRLRSQGAPLKVLNIKNKNLDVQQLWRTDGQHVQSLASYTECDLVLPTSYAQGLHALAAWYCLLQGDVSNLKALALRSVDWHLPGTLTNLTHLFLANNQLHIVDLFRILSIAPRLEDLGLWAISAKETFDPREDIPAVTLKHLRRLGIYWPDRNIASGFFSHVGLPARLAVNFEYCEVPDLQWLVPLTRNDAKSLYISDDSVIAAGPSKALRFKYKDDSGGMIQWIVALLSHFQLKDIWIAYSYNWYELNEAVIKHTPWVETLHLGIVDFTTSTMTESLGNNPTYWPKLTKVILSRPDNLFGILKLARSRVRLGCPLEELEFHESRSIVSEEYSEDLENIKSHVEVVRLIEDGPIALPLPDICQDGVPSPYFWPKKWSAMPNRLMP</sequence>
<feature type="domain" description="F-box" evidence="1">
    <location>
        <begin position="71"/>
        <end position="142"/>
    </location>
</feature>
<protein>
    <recommendedName>
        <fullName evidence="1">F-box domain-containing protein</fullName>
    </recommendedName>
</protein>
<name>A0A1X6NHJ3_9APHY</name>
<dbReference type="Proteomes" id="UP000194127">
    <property type="component" value="Unassembled WGS sequence"/>
</dbReference>
<gene>
    <name evidence="2" type="ORF">POSPLADRAFT_1128874</name>
</gene>
<reference evidence="2 3" key="1">
    <citation type="submission" date="2017-04" db="EMBL/GenBank/DDBJ databases">
        <title>Genome Sequence of the Model Brown-Rot Fungus Postia placenta SB12.</title>
        <authorList>
            <consortium name="DOE Joint Genome Institute"/>
            <person name="Gaskell J."/>
            <person name="Kersten P."/>
            <person name="Larrondo L.F."/>
            <person name="Canessa P."/>
            <person name="Martinez D."/>
            <person name="Hibbett D."/>
            <person name="Schmoll M."/>
            <person name="Kubicek C.P."/>
            <person name="Martinez A.T."/>
            <person name="Yadav J."/>
            <person name="Master E."/>
            <person name="Magnuson J.K."/>
            <person name="James T."/>
            <person name="Yaver D."/>
            <person name="Berka R."/>
            <person name="Labutti K."/>
            <person name="Lipzen A."/>
            <person name="Aerts A."/>
            <person name="Barry K."/>
            <person name="Henrissat B."/>
            <person name="Blanchette R."/>
            <person name="Grigoriev I."/>
            <person name="Cullen D."/>
        </authorList>
    </citation>
    <scope>NUCLEOTIDE SEQUENCE [LARGE SCALE GENOMIC DNA]</scope>
    <source>
        <strain evidence="2 3">MAD-698-R-SB12</strain>
    </source>
</reference>
<dbReference type="Gene3D" id="1.20.1280.50">
    <property type="match status" value="1"/>
</dbReference>